<feature type="compositionally biased region" description="Low complexity" evidence="6">
    <location>
        <begin position="344"/>
        <end position="354"/>
    </location>
</feature>
<dbReference type="Gene3D" id="3.40.50.720">
    <property type="entry name" value="NAD(P)-binding Rossmann-like Domain"/>
    <property type="match status" value="1"/>
</dbReference>
<dbReference type="PANTHER" id="PTHR10953">
    <property type="entry name" value="UBIQUITIN-ACTIVATING ENZYME E1"/>
    <property type="match status" value="1"/>
</dbReference>
<keyword evidence="4" id="KW-0862">Zinc</keyword>
<keyword evidence="10" id="KW-1185">Reference proteome</keyword>
<comment type="caution">
    <text evidence="9">The sequence shown here is derived from an EMBL/GenBank/DDBJ whole genome shotgun (WGS) entry which is preliminary data.</text>
</comment>
<feature type="domain" description="JAB" evidence="8">
    <location>
        <begin position="22"/>
        <end position="100"/>
    </location>
</feature>
<evidence type="ECO:0000256" key="4">
    <source>
        <dbReference type="ARBA" id="ARBA00022833"/>
    </source>
</evidence>
<dbReference type="GO" id="GO:0046872">
    <property type="term" value="F:metal ion binding"/>
    <property type="evidence" value="ECO:0007669"/>
    <property type="project" value="UniProtKB-KW"/>
</dbReference>
<evidence type="ECO:0000313" key="9">
    <source>
        <dbReference type="EMBL" id="MBB6074613.1"/>
    </source>
</evidence>
<gene>
    <name evidence="9" type="ORF">HNR57_000497</name>
</gene>
<sequence length="694" mass="73762">MLPVRIFDFVLDALDGTLGAVQPEQGGALLGLRGQDVVTSFIHDPTARVTRIEYQNSQWLLDEITQREQSGVQRFKGIVHSHPARTPQPSYQDRHEFATALEANPELGRYIGPIVTHDGGSALGPHELRTSPGVRISFFCGTFDGPRFTLERMRPIRIPLRAAVERAGLPFPESTVQVLDDVQGVSVPLPDDLFGPCRHLFVTAHFPFTAPVVYALDSLDGAGVRALPWDLASPPVDRLAGALQSVLRTMNGVNGLPSPGGREANGTATTPPAPEGGEASVEAAPEAAAAPAEGGHRPLAPAGHAWPVAREAAASRATGPDTGTMPVSGALPDPGTRPAPGTPAAPGASAVPGRPARRGMLGRVGAWFGLTGRTSLGQALFARTGGLLSPALADRHVLLVGAGSVGSYLADVLVRSGVGRMTVVDPDRVEAANIGRSLFTAHDIGSPKANATARHLRNVHPGIRTRAWKASVDDIKPKHWRKTLPNVDLIIAATDDNAAQQRLNHLAYWFGKPAVFVGLYEGAAGGEVVFSRPSLPCWACSTGGVRETLGNLGMRPPTDYGTGRSFAVPGLLPDIQHVSSSGAKIALALLHDDAQDRITRFLAKPLAEHLPMVLMAMEPDHWFFPKVMENVPGQHAFQSIWVRTGPRPDCPVCGDEARRVDPLEYHGDAKDSATTEQMQQALRARRAVSGSGSR</sequence>
<feature type="region of interest" description="Disordered" evidence="6">
    <location>
        <begin position="251"/>
        <end position="356"/>
    </location>
</feature>
<keyword evidence="3" id="KW-0378">Hydrolase</keyword>
<dbReference type="GO" id="GO:0008641">
    <property type="term" value="F:ubiquitin-like modifier activating enzyme activity"/>
    <property type="evidence" value="ECO:0007669"/>
    <property type="project" value="InterPro"/>
</dbReference>
<dbReference type="SUPFAM" id="SSF69572">
    <property type="entry name" value="Activating enzymes of the ubiquitin-like proteins"/>
    <property type="match status" value="1"/>
</dbReference>
<keyword evidence="1" id="KW-0645">Protease</keyword>
<evidence type="ECO:0000259" key="7">
    <source>
        <dbReference type="Pfam" id="PF00899"/>
    </source>
</evidence>
<keyword evidence="9" id="KW-0647">Proteasome</keyword>
<protein>
    <submittedName>
        <fullName evidence="9">Proteasome lid subunit RPN8/RPN11</fullName>
    </submittedName>
</protein>
<dbReference type="Proteomes" id="UP000591537">
    <property type="component" value="Unassembled WGS sequence"/>
</dbReference>
<evidence type="ECO:0000256" key="5">
    <source>
        <dbReference type="ARBA" id="ARBA00023049"/>
    </source>
</evidence>
<dbReference type="GO" id="GO:0008146">
    <property type="term" value="F:sulfotransferase activity"/>
    <property type="evidence" value="ECO:0007669"/>
    <property type="project" value="TreeGrafter"/>
</dbReference>
<feature type="domain" description="THIF-type NAD/FAD binding fold" evidence="7">
    <location>
        <begin position="391"/>
        <end position="542"/>
    </location>
</feature>
<dbReference type="GO" id="GO:0004792">
    <property type="term" value="F:thiosulfate-cyanide sulfurtransferase activity"/>
    <property type="evidence" value="ECO:0007669"/>
    <property type="project" value="TreeGrafter"/>
</dbReference>
<evidence type="ECO:0000259" key="8">
    <source>
        <dbReference type="Pfam" id="PF14464"/>
    </source>
</evidence>
<keyword evidence="5" id="KW-0482">Metalloprotease</keyword>
<dbReference type="GO" id="GO:0000502">
    <property type="term" value="C:proteasome complex"/>
    <property type="evidence" value="ECO:0007669"/>
    <property type="project" value="UniProtKB-KW"/>
</dbReference>
<dbReference type="CDD" id="cd01483">
    <property type="entry name" value="E1_enzyme_family"/>
    <property type="match status" value="1"/>
</dbReference>
<evidence type="ECO:0000256" key="1">
    <source>
        <dbReference type="ARBA" id="ARBA00022670"/>
    </source>
</evidence>
<dbReference type="RefSeq" id="WP_184555165.1">
    <property type="nucleotide sequence ID" value="NZ_BAAARS010000001.1"/>
</dbReference>
<dbReference type="Gene3D" id="3.40.140.10">
    <property type="entry name" value="Cytidine Deaminase, domain 2"/>
    <property type="match status" value="1"/>
</dbReference>
<dbReference type="AlphaFoldDB" id="A0A7W9WEZ7"/>
<dbReference type="GO" id="GO:0005829">
    <property type="term" value="C:cytosol"/>
    <property type="evidence" value="ECO:0007669"/>
    <property type="project" value="TreeGrafter"/>
</dbReference>
<evidence type="ECO:0000256" key="6">
    <source>
        <dbReference type="SAM" id="MobiDB-lite"/>
    </source>
</evidence>
<evidence type="ECO:0000256" key="2">
    <source>
        <dbReference type="ARBA" id="ARBA00022723"/>
    </source>
</evidence>
<dbReference type="GO" id="GO:0016779">
    <property type="term" value="F:nucleotidyltransferase activity"/>
    <property type="evidence" value="ECO:0007669"/>
    <property type="project" value="TreeGrafter"/>
</dbReference>
<dbReference type="GO" id="GO:0006508">
    <property type="term" value="P:proteolysis"/>
    <property type="evidence" value="ECO:0007669"/>
    <property type="project" value="UniProtKB-KW"/>
</dbReference>
<evidence type="ECO:0000313" key="10">
    <source>
        <dbReference type="Proteomes" id="UP000591537"/>
    </source>
</evidence>
<reference evidence="9 10" key="1">
    <citation type="submission" date="2020-08" db="EMBL/GenBank/DDBJ databases">
        <title>Genomic Encyclopedia of Type Strains, Phase IV (KMG-IV): sequencing the most valuable type-strain genomes for metagenomic binning, comparative biology and taxonomic classification.</title>
        <authorList>
            <person name="Goeker M."/>
        </authorList>
    </citation>
    <scope>NUCLEOTIDE SEQUENCE [LARGE SCALE GENOMIC DNA]</scope>
    <source>
        <strain evidence="9 10">DSM 43350</strain>
    </source>
</reference>
<dbReference type="Pfam" id="PF14464">
    <property type="entry name" value="Prok-JAB"/>
    <property type="match status" value="1"/>
</dbReference>
<feature type="compositionally biased region" description="Low complexity" evidence="6">
    <location>
        <begin position="275"/>
        <end position="293"/>
    </location>
</feature>
<keyword evidence="2" id="KW-0479">Metal-binding</keyword>
<proteinExistence type="predicted"/>
<dbReference type="PANTHER" id="PTHR10953:SF102">
    <property type="entry name" value="ADENYLYLTRANSFERASE AND SULFURTRANSFERASE MOCS3"/>
    <property type="match status" value="1"/>
</dbReference>
<dbReference type="InterPro" id="IPR035985">
    <property type="entry name" value="Ubiquitin-activating_enz"/>
</dbReference>
<feature type="region of interest" description="Disordered" evidence="6">
    <location>
        <begin position="665"/>
        <end position="694"/>
    </location>
</feature>
<dbReference type="InterPro" id="IPR045886">
    <property type="entry name" value="ThiF/MoeB/HesA"/>
</dbReference>
<name>A0A7W9WEZ7_9ACTN</name>
<organism evidence="9 10">
    <name type="scientific">Streptomyces paradoxus</name>
    <dbReference type="NCBI Taxonomy" id="66375"/>
    <lineage>
        <taxon>Bacteria</taxon>
        <taxon>Bacillati</taxon>
        <taxon>Actinomycetota</taxon>
        <taxon>Actinomycetes</taxon>
        <taxon>Kitasatosporales</taxon>
        <taxon>Streptomycetaceae</taxon>
        <taxon>Streptomyces</taxon>
    </lineage>
</organism>
<accession>A0A7W9WEZ7</accession>
<dbReference type="InterPro" id="IPR000594">
    <property type="entry name" value="ThiF_NAD_FAD-bd"/>
</dbReference>
<dbReference type="InterPro" id="IPR028090">
    <property type="entry name" value="JAB_dom_prok"/>
</dbReference>
<dbReference type="GO" id="GO:0008237">
    <property type="term" value="F:metallopeptidase activity"/>
    <property type="evidence" value="ECO:0007669"/>
    <property type="project" value="UniProtKB-KW"/>
</dbReference>
<dbReference type="EMBL" id="JACHGV010000001">
    <property type="protein sequence ID" value="MBB6074613.1"/>
    <property type="molecule type" value="Genomic_DNA"/>
</dbReference>
<dbReference type="Pfam" id="PF00899">
    <property type="entry name" value="ThiF"/>
    <property type="match status" value="1"/>
</dbReference>
<dbReference type="SUPFAM" id="SSF102712">
    <property type="entry name" value="JAB1/MPN domain"/>
    <property type="match status" value="1"/>
</dbReference>
<evidence type="ECO:0000256" key="3">
    <source>
        <dbReference type="ARBA" id="ARBA00022801"/>
    </source>
</evidence>